<accession>K3W7C6</accession>
<keyword evidence="3" id="KW-1185">Reference proteome</keyword>
<reference evidence="3" key="1">
    <citation type="journal article" date="2010" name="Genome Biol.">
        <title>Genome sequence of the necrotrophic plant pathogen Pythium ultimum reveals original pathogenicity mechanisms and effector repertoire.</title>
        <authorList>
            <person name="Levesque C.A."/>
            <person name="Brouwer H."/>
            <person name="Cano L."/>
            <person name="Hamilton J.P."/>
            <person name="Holt C."/>
            <person name="Huitema E."/>
            <person name="Raffaele S."/>
            <person name="Robideau G.P."/>
            <person name="Thines M."/>
            <person name="Win J."/>
            <person name="Zerillo M.M."/>
            <person name="Beakes G.W."/>
            <person name="Boore J.L."/>
            <person name="Busam D."/>
            <person name="Dumas B."/>
            <person name="Ferriera S."/>
            <person name="Fuerstenberg S.I."/>
            <person name="Gachon C.M."/>
            <person name="Gaulin E."/>
            <person name="Govers F."/>
            <person name="Grenville-Briggs L."/>
            <person name="Horner N."/>
            <person name="Hostetler J."/>
            <person name="Jiang R.H."/>
            <person name="Johnson J."/>
            <person name="Krajaejun T."/>
            <person name="Lin H."/>
            <person name="Meijer H.J."/>
            <person name="Moore B."/>
            <person name="Morris P."/>
            <person name="Phuntmart V."/>
            <person name="Puiu D."/>
            <person name="Shetty J."/>
            <person name="Stajich J.E."/>
            <person name="Tripathy S."/>
            <person name="Wawra S."/>
            <person name="van West P."/>
            <person name="Whitty B.R."/>
            <person name="Coutinho P.M."/>
            <person name="Henrissat B."/>
            <person name="Martin F."/>
            <person name="Thomas P.D."/>
            <person name="Tyler B.M."/>
            <person name="De Vries R.P."/>
            <person name="Kamoun S."/>
            <person name="Yandell M."/>
            <person name="Tisserat N."/>
            <person name="Buell C.R."/>
        </authorList>
    </citation>
    <scope>NUCLEOTIDE SEQUENCE</scope>
    <source>
        <strain evidence="3">DAOM:BR144</strain>
    </source>
</reference>
<dbReference type="HOGENOM" id="CLU_016528_0_0_1"/>
<proteinExistence type="predicted"/>
<reference evidence="2" key="3">
    <citation type="submission" date="2015-02" db="UniProtKB">
        <authorList>
            <consortium name="EnsemblProtists"/>
        </authorList>
    </citation>
    <scope>IDENTIFICATION</scope>
    <source>
        <strain evidence="2">DAOM BR144</strain>
    </source>
</reference>
<keyword evidence="1" id="KW-0812">Transmembrane</keyword>
<name>K3W7C6_GLOUD</name>
<dbReference type="EMBL" id="GL376620">
    <property type="status" value="NOT_ANNOTATED_CDS"/>
    <property type="molecule type" value="Genomic_DNA"/>
</dbReference>
<reference evidence="3" key="2">
    <citation type="submission" date="2010-04" db="EMBL/GenBank/DDBJ databases">
        <authorList>
            <person name="Buell R."/>
            <person name="Hamilton J."/>
            <person name="Hostetler J."/>
        </authorList>
    </citation>
    <scope>NUCLEOTIDE SEQUENCE [LARGE SCALE GENOMIC DNA]</scope>
    <source>
        <strain evidence="3">DAOM:BR144</strain>
    </source>
</reference>
<dbReference type="Proteomes" id="UP000019132">
    <property type="component" value="Unassembled WGS sequence"/>
</dbReference>
<dbReference type="VEuPathDB" id="FungiDB:PYU1_G000867"/>
<feature type="transmembrane region" description="Helical" evidence="1">
    <location>
        <begin position="21"/>
        <end position="39"/>
    </location>
</feature>
<keyword evidence="1" id="KW-0472">Membrane</keyword>
<protein>
    <submittedName>
        <fullName evidence="2">Uncharacterized protein</fullName>
    </submittedName>
</protein>
<dbReference type="eggNOG" id="ENOG502RSGS">
    <property type="taxonomic scope" value="Eukaryota"/>
</dbReference>
<keyword evidence="1" id="KW-1133">Transmembrane helix</keyword>
<evidence type="ECO:0000313" key="2">
    <source>
        <dbReference type="EnsemblProtists" id="PYU1_T000867"/>
    </source>
</evidence>
<organism evidence="2 3">
    <name type="scientific">Globisporangium ultimum (strain ATCC 200006 / CBS 805.95 / DAOM BR144)</name>
    <name type="common">Pythium ultimum</name>
    <dbReference type="NCBI Taxonomy" id="431595"/>
    <lineage>
        <taxon>Eukaryota</taxon>
        <taxon>Sar</taxon>
        <taxon>Stramenopiles</taxon>
        <taxon>Oomycota</taxon>
        <taxon>Peronosporomycetes</taxon>
        <taxon>Pythiales</taxon>
        <taxon>Pythiaceae</taxon>
        <taxon>Globisporangium</taxon>
    </lineage>
</organism>
<dbReference type="OMA" id="ADISPAC"/>
<evidence type="ECO:0000313" key="3">
    <source>
        <dbReference type="Proteomes" id="UP000019132"/>
    </source>
</evidence>
<dbReference type="EnsemblProtists" id="PYU1_T000867">
    <property type="protein sequence ID" value="PYU1_T000867"/>
    <property type="gene ID" value="PYU1_G000867"/>
</dbReference>
<sequence length="797" mass="89857">MQRVVIKFPPRRGLASYQEQYAVEVLGMLIATCSFPFSWNVVSGSSMKPRVLAPRLLSAILKYHPEKEWFSTCFLSEQGADQELANMWLMATLDLQALFPSLCTLQPSASIEAFTLENEHVNKDQSTTDVASPSQIQYSNYWVMLTDGIIFHLLRDNSITQYKIDPLLLQLLRTTARNTKFASILQHTESNSGGGDNAVALPSDLATLYELHLDLFQEICRSSGQLWSTLAANPTQYRADQNRFRVKMMDIKSGVFATFPEAYEINFKMVCKDLDRAHHNWYELAENFVTDFASAASSSSLSSSAANITNFHTIDESLALILRGGQRQAIQDATVRKLIVLFKFMYDCVDPFLYHCGPMAIGQQNIFFAVLKLMFRQATSAEFPQAEDRLRQQQLHVDSQEARWFFDFAASSSNDTKSSSISSGNNVLQPRNKNATKADISPACLGFVESVRLFFARQKYPSLIHWFAQTLETYQTVKRGWHSSPLRKLLLNVLDPHGPLGIHSYYPIEMGGREQQPQREFDVRQVRREAFYLSCGLFFCRCTTTYEHSRCCAGSGESTDASHAPPPPEAHARLRTLRRFILKQFVVESFEYAASMGYVCLQETMVPLAQFARSVLSHGNMNVARNASHPDFDFQVQEVYTCLELLVMYCIRTFPADHVLQNTISCVLVLELCGLLEETVTMNNYRFDNETSTLLELGLAYLKEVHVALGKTTSHSLEPLFVSEPAPPTLNEFLASFTPIASLGIKVELTVKSEGSASRDEYGISRVRVKADLVVSLGRLAETCKQSSDLRLRRFVA</sequence>
<dbReference type="InParanoid" id="K3W7C6"/>
<evidence type="ECO:0000256" key="1">
    <source>
        <dbReference type="SAM" id="Phobius"/>
    </source>
</evidence>
<dbReference type="AlphaFoldDB" id="K3W7C6"/>